<dbReference type="CDD" id="cd04182">
    <property type="entry name" value="GT_2_like_f"/>
    <property type="match status" value="1"/>
</dbReference>
<evidence type="ECO:0000313" key="4">
    <source>
        <dbReference type="Proteomes" id="UP001234343"/>
    </source>
</evidence>
<dbReference type="Pfam" id="PF12804">
    <property type="entry name" value="NTP_transf_3"/>
    <property type="match status" value="1"/>
</dbReference>
<keyword evidence="1" id="KW-0460">Magnesium</keyword>
<dbReference type="RefSeq" id="WP_289365260.1">
    <property type="nucleotide sequence ID" value="NZ_JAUCBP010000007.1"/>
</dbReference>
<sequence>MKTSVAVLAAGESSRFDGIKQLAMVGQCTMLSQVLSQVRQLNVAHMQVCLGAYFDEIASTVPADFNIIQVDKWQDGLSASLHQAVHACPANCSHLLIVLADQISVTSHHLELLLSKAVQLPESIVCAKLPSVNSVPAIFPRKYFTQLLACSGDKGARQILNGKASVSTIDLPQAAIDIDTRTELAAFLKTKS</sequence>
<evidence type="ECO:0000313" key="3">
    <source>
        <dbReference type="EMBL" id="MDM7860970.1"/>
    </source>
</evidence>
<dbReference type="Gene3D" id="3.90.550.10">
    <property type="entry name" value="Spore Coat Polysaccharide Biosynthesis Protein SpsA, Chain A"/>
    <property type="match status" value="1"/>
</dbReference>
<reference evidence="3 4" key="1">
    <citation type="submission" date="2023-06" db="EMBL/GenBank/DDBJ databases">
        <title>Alteromonas sp. ASW11-36 isolated from intertidal sand.</title>
        <authorList>
            <person name="Li Y."/>
        </authorList>
    </citation>
    <scope>NUCLEOTIDE SEQUENCE [LARGE SCALE GENOMIC DNA]</scope>
    <source>
        <strain evidence="3 4">ASW11-36</strain>
    </source>
</reference>
<dbReference type="InterPro" id="IPR029044">
    <property type="entry name" value="Nucleotide-diphossugar_trans"/>
</dbReference>
<dbReference type="InterPro" id="IPR025877">
    <property type="entry name" value="MobA-like_NTP_Trfase"/>
</dbReference>
<dbReference type="Proteomes" id="UP001234343">
    <property type="component" value="Unassembled WGS sequence"/>
</dbReference>
<gene>
    <name evidence="3" type="ORF">QTP81_10210</name>
</gene>
<protein>
    <submittedName>
        <fullName evidence="3">Nucleotidyltransferase family protein</fullName>
    </submittedName>
</protein>
<dbReference type="PANTHER" id="PTHR43777">
    <property type="entry name" value="MOLYBDENUM COFACTOR CYTIDYLYLTRANSFERASE"/>
    <property type="match status" value="1"/>
</dbReference>
<accession>A0ABT7SXT1</accession>
<name>A0ABT7SXT1_9ALTE</name>
<dbReference type="EMBL" id="JAUCBP010000007">
    <property type="protein sequence ID" value="MDM7860970.1"/>
    <property type="molecule type" value="Genomic_DNA"/>
</dbReference>
<comment type="caution">
    <text evidence="3">The sequence shown here is derived from an EMBL/GenBank/DDBJ whole genome shotgun (WGS) entry which is preliminary data.</text>
</comment>
<evidence type="ECO:0000256" key="1">
    <source>
        <dbReference type="ARBA" id="ARBA00022842"/>
    </source>
</evidence>
<keyword evidence="4" id="KW-1185">Reference proteome</keyword>
<dbReference type="SUPFAM" id="SSF53448">
    <property type="entry name" value="Nucleotide-diphospho-sugar transferases"/>
    <property type="match status" value="1"/>
</dbReference>
<organism evidence="3 4">
    <name type="scientific">Alteromonas arenosi</name>
    <dbReference type="NCBI Taxonomy" id="3055817"/>
    <lineage>
        <taxon>Bacteria</taxon>
        <taxon>Pseudomonadati</taxon>
        <taxon>Pseudomonadota</taxon>
        <taxon>Gammaproteobacteria</taxon>
        <taxon>Alteromonadales</taxon>
        <taxon>Alteromonadaceae</taxon>
        <taxon>Alteromonas/Salinimonas group</taxon>
        <taxon>Alteromonas</taxon>
    </lineage>
</organism>
<dbReference type="PANTHER" id="PTHR43777:SF1">
    <property type="entry name" value="MOLYBDENUM COFACTOR CYTIDYLYLTRANSFERASE"/>
    <property type="match status" value="1"/>
</dbReference>
<evidence type="ECO:0000259" key="2">
    <source>
        <dbReference type="Pfam" id="PF12804"/>
    </source>
</evidence>
<feature type="domain" description="MobA-like NTP transferase" evidence="2">
    <location>
        <begin position="6"/>
        <end position="161"/>
    </location>
</feature>
<proteinExistence type="predicted"/>